<evidence type="ECO:0000313" key="2">
    <source>
        <dbReference type="EMBL" id="KAJ8955493.1"/>
    </source>
</evidence>
<reference evidence="2" key="1">
    <citation type="journal article" date="2023" name="Insect Mol. Biol.">
        <title>Genome sequencing provides insights into the evolution of gene families encoding plant cell wall-degrading enzymes in longhorned beetles.</title>
        <authorList>
            <person name="Shin N.R."/>
            <person name="Okamura Y."/>
            <person name="Kirsch R."/>
            <person name="Pauchet Y."/>
        </authorList>
    </citation>
    <scope>NUCLEOTIDE SEQUENCE</scope>
    <source>
        <strain evidence="2">AMC_N1</strain>
    </source>
</reference>
<dbReference type="InterPro" id="IPR002909">
    <property type="entry name" value="IPT_dom"/>
</dbReference>
<comment type="caution">
    <text evidence="2">The sequence shown here is derived from an EMBL/GenBank/DDBJ whole genome shotgun (WGS) entry which is preliminary data.</text>
</comment>
<protein>
    <recommendedName>
        <fullName evidence="1">IPT/TIG domain-containing protein</fullName>
    </recommendedName>
</protein>
<gene>
    <name evidence="2" type="ORF">NQ318_003596</name>
</gene>
<organism evidence="2 3">
    <name type="scientific">Aromia moschata</name>
    <dbReference type="NCBI Taxonomy" id="1265417"/>
    <lineage>
        <taxon>Eukaryota</taxon>
        <taxon>Metazoa</taxon>
        <taxon>Ecdysozoa</taxon>
        <taxon>Arthropoda</taxon>
        <taxon>Hexapoda</taxon>
        <taxon>Insecta</taxon>
        <taxon>Pterygota</taxon>
        <taxon>Neoptera</taxon>
        <taxon>Endopterygota</taxon>
        <taxon>Coleoptera</taxon>
        <taxon>Polyphaga</taxon>
        <taxon>Cucujiformia</taxon>
        <taxon>Chrysomeloidea</taxon>
        <taxon>Cerambycidae</taxon>
        <taxon>Cerambycinae</taxon>
        <taxon>Callichromatini</taxon>
        <taxon>Aromia</taxon>
    </lineage>
</organism>
<feature type="domain" description="IPT/TIG" evidence="1">
    <location>
        <begin position="2"/>
        <end position="63"/>
    </location>
</feature>
<dbReference type="InterPro" id="IPR031148">
    <property type="entry name" value="Plexin"/>
</dbReference>
<dbReference type="GO" id="GO:0007162">
    <property type="term" value="P:negative regulation of cell adhesion"/>
    <property type="evidence" value="ECO:0007669"/>
    <property type="project" value="TreeGrafter"/>
</dbReference>
<dbReference type="Proteomes" id="UP001162162">
    <property type="component" value="Unassembled WGS sequence"/>
</dbReference>
<accession>A0AAV8YXB4</accession>
<dbReference type="GO" id="GO:0002116">
    <property type="term" value="C:semaphorin receptor complex"/>
    <property type="evidence" value="ECO:0007669"/>
    <property type="project" value="TreeGrafter"/>
</dbReference>
<dbReference type="PANTHER" id="PTHR22625">
    <property type="entry name" value="PLEXIN"/>
    <property type="match status" value="1"/>
</dbReference>
<dbReference type="GO" id="GO:0008045">
    <property type="term" value="P:motor neuron axon guidance"/>
    <property type="evidence" value="ECO:0007669"/>
    <property type="project" value="TreeGrafter"/>
</dbReference>
<name>A0AAV8YXB4_9CUCU</name>
<dbReference type="GO" id="GO:0050772">
    <property type="term" value="P:positive regulation of axonogenesis"/>
    <property type="evidence" value="ECO:0007669"/>
    <property type="project" value="TreeGrafter"/>
</dbReference>
<sequence>MEIKPLNSFVSGGKMIFVHGTNLNSIQKPEMEVYSYTEPNIPINRTTCTVLSATQMECPSPSVNHYFLTHSSRSKRSVRKPAAIKMKEPKLNLKIGFVMDNVQSVRDLEKHFPNLRSQLLYVEDPKFFKFPNEIKLYKGDTLVIEGENLNSASDEADVVVTIGTKPST</sequence>
<dbReference type="PANTHER" id="PTHR22625:SF44">
    <property type="entry name" value="PLEXIN-B"/>
    <property type="match status" value="1"/>
</dbReference>
<dbReference type="Pfam" id="PF01833">
    <property type="entry name" value="TIG"/>
    <property type="match status" value="1"/>
</dbReference>
<dbReference type="SUPFAM" id="SSF81296">
    <property type="entry name" value="E set domains"/>
    <property type="match status" value="1"/>
</dbReference>
<evidence type="ECO:0000259" key="1">
    <source>
        <dbReference type="Pfam" id="PF01833"/>
    </source>
</evidence>
<dbReference type="AlphaFoldDB" id="A0AAV8YXB4"/>
<dbReference type="InterPro" id="IPR014756">
    <property type="entry name" value="Ig_E-set"/>
</dbReference>
<proteinExistence type="predicted"/>
<dbReference type="GO" id="GO:0008360">
    <property type="term" value="P:regulation of cell shape"/>
    <property type="evidence" value="ECO:0007669"/>
    <property type="project" value="TreeGrafter"/>
</dbReference>
<dbReference type="EMBL" id="JAPWTK010000038">
    <property type="protein sequence ID" value="KAJ8955493.1"/>
    <property type="molecule type" value="Genomic_DNA"/>
</dbReference>
<keyword evidence="3" id="KW-1185">Reference proteome</keyword>
<dbReference type="GO" id="GO:0030334">
    <property type="term" value="P:regulation of cell migration"/>
    <property type="evidence" value="ECO:0007669"/>
    <property type="project" value="TreeGrafter"/>
</dbReference>
<dbReference type="GO" id="GO:0005886">
    <property type="term" value="C:plasma membrane"/>
    <property type="evidence" value="ECO:0007669"/>
    <property type="project" value="TreeGrafter"/>
</dbReference>
<evidence type="ECO:0000313" key="3">
    <source>
        <dbReference type="Proteomes" id="UP001162162"/>
    </source>
</evidence>
<dbReference type="GO" id="GO:0097374">
    <property type="term" value="P:sensory neuron axon guidance"/>
    <property type="evidence" value="ECO:0007669"/>
    <property type="project" value="TreeGrafter"/>
</dbReference>
<dbReference type="GO" id="GO:0017154">
    <property type="term" value="F:semaphorin receptor activity"/>
    <property type="evidence" value="ECO:0007669"/>
    <property type="project" value="InterPro"/>
</dbReference>